<proteinExistence type="inferred from homology"/>
<evidence type="ECO:0000256" key="1">
    <source>
        <dbReference type="ARBA" id="ARBA00008791"/>
    </source>
</evidence>
<dbReference type="PANTHER" id="PTHR46268">
    <property type="entry name" value="STRESS RESPONSE PROTEIN NHAX"/>
    <property type="match status" value="1"/>
</dbReference>
<organism evidence="3 4">
    <name type="scientific">Actinomadura viridis</name>
    <dbReference type="NCBI Taxonomy" id="58110"/>
    <lineage>
        <taxon>Bacteria</taxon>
        <taxon>Bacillati</taxon>
        <taxon>Actinomycetota</taxon>
        <taxon>Actinomycetes</taxon>
        <taxon>Streptosporangiales</taxon>
        <taxon>Thermomonosporaceae</taxon>
        <taxon>Actinomadura</taxon>
    </lineage>
</organism>
<evidence type="ECO:0000313" key="3">
    <source>
        <dbReference type="EMBL" id="MBG6089195.1"/>
    </source>
</evidence>
<dbReference type="Pfam" id="PF00582">
    <property type="entry name" value="Usp"/>
    <property type="match status" value="2"/>
</dbReference>
<keyword evidence="4" id="KW-1185">Reference proteome</keyword>
<dbReference type="InterPro" id="IPR006015">
    <property type="entry name" value="Universal_stress_UspA"/>
</dbReference>
<feature type="domain" description="UspA" evidence="2">
    <location>
        <begin position="1"/>
        <end position="138"/>
    </location>
</feature>
<feature type="domain" description="UspA" evidence="2">
    <location>
        <begin position="160"/>
        <end position="293"/>
    </location>
</feature>
<name>A0A931GJF9_9ACTN</name>
<dbReference type="PRINTS" id="PR01438">
    <property type="entry name" value="UNVRSLSTRESS"/>
</dbReference>
<dbReference type="Gene3D" id="3.40.50.620">
    <property type="entry name" value="HUPs"/>
    <property type="match status" value="2"/>
</dbReference>
<comment type="caution">
    <text evidence="3">The sequence shown here is derived from an EMBL/GenBank/DDBJ whole genome shotgun (WGS) entry which is preliminary data.</text>
</comment>
<dbReference type="AlphaFoldDB" id="A0A931GJF9"/>
<dbReference type="RefSeq" id="WP_197011829.1">
    <property type="nucleotide sequence ID" value="NZ_BAABES010000004.1"/>
</dbReference>
<dbReference type="InterPro" id="IPR006016">
    <property type="entry name" value="UspA"/>
</dbReference>
<evidence type="ECO:0000259" key="2">
    <source>
        <dbReference type="Pfam" id="PF00582"/>
    </source>
</evidence>
<dbReference type="EMBL" id="JADOUA010000001">
    <property type="protein sequence ID" value="MBG6089195.1"/>
    <property type="molecule type" value="Genomic_DNA"/>
</dbReference>
<dbReference type="SUPFAM" id="SSF52402">
    <property type="entry name" value="Adenine nucleotide alpha hydrolases-like"/>
    <property type="match status" value="2"/>
</dbReference>
<dbReference type="PANTHER" id="PTHR46268:SF6">
    <property type="entry name" value="UNIVERSAL STRESS PROTEIN UP12"/>
    <property type="match status" value="1"/>
</dbReference>
<accession>A0A931GJF9</accession>
<protein>
    <submittedName>
        <fullName evidence="3">Nucleotide-binding universal stress UspA family protein</fullName>
    </submittedName>
</protein>
<reference evidence="3" key="1">
    <citation type="submission" date="2020-11" db="EMBL/GenBank/DDBJ databases">
        <title>Sequencing the genomes of 1000 actinobacteria strains.</title>
        <authorList>
            <person name="Klenk H.-P."/>
        </authorList>
    </citation>
    <scope>NUCLEOTIDE SEQUENCE</scope>
    <source>
        <strain evidence="3">DSM 43175</strain>
    </source>
</reference>
<sequence length="296" mass="30504">MSEPIVVGTDGSPAAGRAVEWAAAEAARYGRGLRIVHAGDRRHGLPAGLPPETAEAISPRGREILDGAARAARAARPDLEVTTELVPEPPVRALREESARAFEVVVGHRGLGGFTGLLLGSTGLGVADRAEGPVVVVRGGLGDGAGAGAGVGAGPARNEVVAGIDLTEFSAVVLEYAFEAAARRSARLRIVHAAPVIETIIEAGHAAAAAETDEVVRETVAEFATPWREWHPGLELVEAVPLVHPVQALVDASREAVLLVTGAHERAPRRSARVGSVAHGVIHHAACPVAIVHPRG</sequence>
<evidence type="ECO:0000313" key="4">
    <source>
        <dbReference type="Proteomes" id="UP000614047"/>
    </source>
</evidence>
<dbReference type="Proteomes" id="UP000614047">
    <property type="component" value="Unassembled WGS sequence"/>
</dbReference>
<dbReference type="InterPro" id="IPR014729">
    <property type="entry name" value="Rossmann-like_a/b/a_fold"/>
</dbReference>
<gene>
    <name evidence="3" type="ORF">IW256_003308</name>
</gene>
<comment type="similarity">
    <text evidence="1">Belongs to the universal stress protein A family.</text>
</comment>